<dbReference type="SUPFAM" id="SSF74650">
    <property type="entry name" value="Galactose mutarotase-like"/>
    <property type="match status" value="1"/>
</dbReference>
<organism evidence="6 7">
    <name type="scientific">Pseudomethylobacillus aquaticus</name>
    <dbReference type="NCBI Taxonomy" id="2676064"/>
    <lineage>
        <taxon>Bacteria</taxon>
        <taxon>Pseudomonadati</taxon>
        <taxon>Pseudomonadota</taxon>
        <taxon>Betaproteobacteria</taxon>
        <taxon>Nitrosomonadales</taxon>
        <taxon>Methylophilaceae</taxon>
        <taxon>Pseudomethylobacillus</taxon>
    </lineage>
</organism>
<feature type="domain" description="Glycoside hydrolase family 57 N-terminal" evidence="3">
    <location>
        <begin position="24"/>
        <end position="270"/>
    </location>
</feature>
<evidence type="ECO:0000256" key="1">
    <source>
        <dbReference type="ARBA" id="ARBA00006821"/>
    </source>
</evidence>
<dbReference type="Gene3D" id="2.70.98.10">
    <property type="match status" value="1"/>
</dbReference>
<dbReference type="AlphaFoldDB" id="A0A3N0V784"/>
<dbReference type="CDD" id="cd10793">
    <property type="entry name" value="GH57N_TLGT_like"/>
    <property type="match status" value="1"/>
</dbReference>
<evidence type="ECO:0000259" key="3">
    <source>
        <dbReference type="Pfam" id="PF03065"/>
    </source>
</evidence>
<dbReference type="GO" id="GO:0003824">
    <property type="term" value="F:catalytic activity"/>
    <property type="evidence" value="ECO:0007669"/>
    <property type="project" value="InterPro"/>
</dbReference>
<evidence type="ECO:0000256" key="2">
    <source>
        <dbReference type="ARBA" id="ARBA00023277"/>
    </source>
</evidence>
<dbReference type="RefSeq" id="WP_123236585.1">
    <property type="nucleotide sequence ID" value="NZ_RJVP01000001.1"/>
</dbReference>
<dbReference type="Pfam" id="PF09095">
    <property type="entry name" value="AmyA-gluTrfs_C"/>
    <property type="match status" value="1"/>
</dbReference>
<dbReference type="Proteomes" id="UP000275137">
    <property type="component" value="Unassembled WGS sequence"/>
</dbReference>
<gene>
    <name evidence="6" type="ORF">ED236_01920</name>
</gene>
<evidence type="ECO:0000313" key="6">
    <source>
        <dbReference type="EMBL" id="ROH88248.1"/>
    </source>
</evidence>
<dbReference type="InterPro" id="IPR011013">
    <property type="entry name" value="Gal_mutarotase_sf_dom"/>
</dbReference>
<dbReference type="GO" id="GO:0005975">
    <property type="term" value="P:carbohydrate metabolic process"/>
    <property type="evidence" value="ECO:0007669"/>
    <property type="project" value="InterPro"/>
</dbReference>
<evidence type="ECO:0000259" key="4">
    <source>
        <dbReference type="Pfam" id="PF09094"/>
    </source>
</evidence>
<dbReference type="Pfam" id="PF03065">
    <property type="entry name" value="Glyco_hydro_57"/>
    <property type="match status" value="1"/>
</dbReference>
<feature type="domain" description="Alpha-amylase/4-alpha-glucanotransferase central" evidence="4">
    <location>
        <begin position="313"/>
        <end position="391"/>
    </location>
</feature>
<dbReference type="PANTHER" id="PTHR36306:SF1">
    <property type="entry name" value="ALPHA-AMYLASE-RELATED"/>
    <property type="match status" value="1"/>
</dbReference>
<sequence length="675" mass="76296">MAKSVALLLGVHAHQPVGNFESVLDDAHVRCYGPFLRVLHQYPDFRFAIHISGWLLEYMLKHYPEDMALLKEMVEREQAELFGAGFTEPVLASIPARDRVGQINKLSSYLKQHLGQSPQGAWLTERVWESTVVPALSKSGVRYVTVDDYHFMCTGKASEVLGGYYTTEEDGCTVDLFPISEALRYRLPFSPAAEVVSYLESLADDSKQTAAIYFDDIEKFGIWPETYEWVYERGWLRDFIEGVLASDIIKPMRYSDYHAMARTRGVVYLPTASYIEMNEWTLPVPAAHHYADLVAQEKYNNRYEMNKPYVRGGIWRNFFMRYPESNWMHKRMLQLSMRYHGLPDNKKTEQMLTALYDCQANDAYWHGLFGGLYLPHLRRALYNAMLKLEAVLDKVTERPARVSLDLDLDGHDEVFLQNGVLQAVVRLDGSASLCEFDSYKLHHNFADTLTRQAEHYHRKVNAQPDHGHDGAGGIANPHERMVSKHEITQLDMAVDTQRKNMFCDAWVSEAGHVKPLTYRKPGASKSALELKASLACAARSAEVQKKISLDKNQLVVEYSFTKLVEASGFFKVEINLAMPSCDGPAGRFRIGNDIPGGFGQAMRYLGLKQLSLEDEVLGGSVVLRSSVPFELNSHPHFSVSQSEAGFEKIMQAVTLILQWPADALADGVKLSLDVA</sequence>
<keyword evidence="2" id="KW-0119">Carbohydrate metabolism</keyword>
<comment type="caution">
    <text evidence="6">The sequence shown here is derived from an EMBL/GenBank/DDBJ whole genome shotgun (WGS) entry which is preliminary data.</text>
</comment>
<dbReference type="SUPFAM" id="SSF88713">
    <property type="entry name" value="Glycoside hydrolase/deacetylase"/>
    <property type="match status" value="1"/>
</dbReference>
<dbReference type="InterPro" id="IPR015178">
    <property type="entry name" value="A-amylase/a-glucTrfase_central"/>
</dbReference>
<proteinExistence type="inferred from homology"/>
<evidence type="ECO:0000313" key="7">
    <source>
        <dbReference type="Proteomes" id="UP000275137"/>
    </source>
</evidence>
<comment type="similarity">
    <text evidence="1">Belongs to the glycosyl hydrolase 57 family.</text>
</comment>
<dbReference type="InterPro" id="IPR028995">
    <property type="entry name" value="Glyco_hydro_57/38_cen_sf"/>
</dbReference>
<dbReference type="InterPro" id="IPR015179">
    <property type="entry name" value="A-amylase/a-glucTrfase_C"/>
</dbReference>
<protein>
    <submittedName>
        <fullName evidence="6">DUF1926 domain-containing protein</fullName>
    </submittedName>
</protein>
<dbReference type="InterPro" id="IPR052046">
    <property type="entry name" value="GH57_Enzymes"/>
</dbReference>
<name>A0A3N0V784_9PROT</name>
<dbReference type="SUPFAM" id="SSF88688">
    <property type="entry name" value="Families 57/38 glycoside transferase middle domain"/>
    <property type="match status" value="1"/>
</dbReference>
<accession>A0A3N0V784</accession>
<dbReference type="EMBL" id="RJVP01000001">
    <property type="protein sequence ID" value="ROH88248.1"/>
    <property type="molecule type" value="Genomic_DNA"/>
</dbReference>
<dbReference type="PANTHER" id="PTHR36306">
    <property type="entry name" value="ALPHA-AMYLASE-RELATED-RELATED"/>
    <property type="match status" value="1"/>
</dbReference>
<evidence type="ECO:0000259" key="5">
    <source>
        <dbReference type="Pfam" id="PF09095"/>
    </source>
</evidence>
<dbReference type="InterPro" id="IPR004300">
    <property type="entry name" value="Glyco_hydro_57_N"/>
</dbReference>
<reference evidence="6 7" key="1">
    <citation type="submission" date="2018-10" db="EMBL/GenBank/DDBJ databases">
        <authorList>
            <person name="Chen W.-M."/>
        </authorList>
    </citation>
    <scope>NUCLEOTIDE SEQUENCE [LARGE SCALE GENOMIC DNA]</scope>
    <source>
        <strain evidence="6 7">H-5</strain>
    </source>
</reference>
<feature type="domain" description="Alpha-amylase/4-alpha-glucanotransferase C-terminal" evidence="5">
    <location>
        <begin position="405"/>
        <end position="664"/>
    </location>
</feature>
<dbReference type="Gene3D" id="3.20.110.20">
    <property type="match status" value="1"/>
</dbReference>
<keyword evidence="7" id="KW-1185">Reference proteome</keyword>
<dbReference type="GO" id="GO:0030246">
    <property type="term" value="F:carbohydrate binding"/>
    <property type="evidence" value="ECO:0007669"/>
    <property type="project" value="InterPro"/>
</dbReference>
<dbReference type="InterPro" id="IPR014718">
    <property type="entry name" value="GH-type_carb-bd"/>
</dbReference>
<dbReference type="Pfam" id="PF09094">
    <property type="entry name" value="AmyA-A_glucT_m"/>
    <property type="match status" value="1"/>
</dbReference>
<dbReference type="InterPro" id="IPR011330">
    <property type="entry name" value="Glyco_hydro/deAcase_b/a-brl"/>
</dbReference>